<organism evidence="7 8">
    <name type="scientific">Laodelphax striatellus</name>
    <name type="common">Small brown planthopper</name>
    <name type="synonym">Delphax striatella</name>
    <dbReference type="NCBI Taxonomy" id="195883"/>
    <lineage>
        <taxon>Eukaryota</taxon>
        <taxon>Metazoa</taxon>
        <taxon>Ecdysozoa</taxon>
        <taxon>Arthropoda</taxon>
        <taxon>Hexapoda</taxon>
        <taxon>Insecta</taxon>
        <taxon>Pterygota</taxon>
        <taxon>Neoptera</taxon>
        <taxon>Paraneoptera</taxon>
        <taxon>Hemiptera</taxon>
        <taxon>Auchenorrhyncha</taxon>
        <taxon>Fulgoroidea</taxon>
        <taxon>Delphacidae</taxon>
        <taxon>Criomorphinae</taxon>
        <taxon>Laodelphax</taxon>
    </lineage>
</organism>
<dbReference type="InterPro" id="IPR013057">
    <property type="entry name" value="AA_transpt_TM"/>
</dbReference>
<feature type="transmembrane region" description="Helical" evidence="5">
    <location>
        <begin position="136"/>
        <end position="164"/>
    </location>
</feature>
<sequence length="250" mass="27464">MKVSHQCIQNNFEACRKELGSNGFVWTHIVGRNGHSMISEYDQKKGSSRTELADLVIVKYKCESNGVPLKLTNGSTLPLVPGSSKEAEEGEGYNPFAHRVLEHPTTDLETLIHLLKGSLGTGILAMPLAFANAGLLFGLIATFLIGFLCTYCIHVLVNCAHVLLKRMKIPSLGFADVAEVAFLAGPESTRKFAGFARGIINSFLVLDLLGCCCVYIVFVAENLKQVVDTKAGVDWDLRSYMIMNLRFCCW</sequence>
<dbReference type="PANTHER" id="PTHR22950">
    <property type="entry name" value="AMINO ACID TRANSPORTER"/>
    <property type="match status" value="1"/>
</dbReference>
<comment type="caution">
    <text evidence="7">The sequence shown here is derived from an EMBL/GenBank/DDBJ whole genome shotgun (WGS) entry which is preliminary data.</text>
</comment>
<dbReference type="InParanoid" id="A0A482WZM1"/>
<evidence type="ECO:0000256" key="3">
    <source>
        <dbReference type="ARBA" id="ARBA00022989"/>
    </source>
</evidence>
<evidence type="ECO:0000256" key="4">
    <source>
        <dbReference type="ARBA" id="ARBA00023136"/>
    </source>
</evidence>
<dbReference type="GO" id="GO:0005774">
    <property type="term" value="C:vacuolar membrane"/>
    <property type="evidence" value="ECO:0007669"/>
    <property type="project" value="TreeGrafter"/>
</dbReference>
<keyword evidence="3 5" id="KW-1133">Transmembrane helix</keyword>
<evidence type="ECO:0000313" key="7">
    <source>
        <dbReference type="EMBL" id="RZF38923.1"/>
    </source>
</evidence>
<dbReference type="STRING" id="195883.A0A482WZM1"/>
<dbReference type="PANTHER" id="PTHR22950:SF460">
    <property type="entry name" value="PROTON-COUPLED AMINO ACID TRANSPORTER 4-LIKE PROTEIN"/>
    <property type="match status" value="1"/>
</dbReference>
<protein>
    <recommendedName>
        <fullName evidence="6">Amino acid transporter transmembrane domain-containing protein</fullName>
    </recommendedName>
</protein>
<dbReference type="EMBL" id="QKKF02021270">
    <property type="protein sequence ID" value="RZF38923.1"/>
    <property type="molecule type" value="Genomic_DNA"/>
</dbReference>
<evidence type="ECO:0000256" key="1">
    <source>
        <dbReference type="ARBA" id="ARBA00004141"/>
    </source>
</evidence>
<keyword evidence="8" id="KW-1185">Reference proteome</keyword>
<keyword evidence="4 5" id="KW-0472">Membrane</keyword>
<keyword evidence="2 5" id="KW-0812">Transmembrane</keyword>
<feature type="transmembrane region" description="Helical" evidence="5">
    <location>
        <begin position="199"/>
        <end position="220"/>
    </location>
</feature>
<dbReference type="OrthoDB" id="1684102at2759"/>
<gene>
    <name evidence="7" type="ORF">LSTR_LSTR016422</name>
</gene>
<comment type="subcellular location">
    <subcellularLocation>
        <location evidence="1">Membrane</location>
        <topology evidence="1">Multi-pass membrane protein</topology>
    </subcellularLocation>
</comment>
<evidence type="ECO:0000313" key="8">
    <source>
        <dbReference type="Proteomes" id="UP000291343"/>
    </source>
</evidence>
<dbReference type="GO" id="GO:0015179">
    <property type="term" value="F:L-amino acid transmembrane transporter activity"/>
    <property type="evidence" value="ECO:0007669"/>
    <property type="project" value="TreeGrafter"/>
</dbReference>
<evidence type="ECO:0000259" key="6">
    <source>
        <dbReference type="Pfam" id="PF01490"/>
    </source>
</evidence>
<dbReference type="Proteomes" id="UP000291343">
    <property type="component" value="Unassembled WGS sequence"/>
</dbReference>
<dbReference type="AlphaFoldDB" id="A0A482WZM1"/>
<feature type="domain" description="Amino acid transporter transmembrane" evidence="6">
    <location>
        <begin position="105"/>
        <end position="243"/>
    </location>
</feature>
<proteinExistence type="predicted"/>
<dbReference type="Pfam" id="PF01490">
    <property type="entry name" value="Aa_trans"/>
    <property type="match status" value="1"/>
</dbReference>
<name>A0A482WZM1_LAOST</name>
<evidence type="ECO:0000256" key="2">
    <source>
        <dbReference type="ARBA" id="ARBA00022692"/>
    </source>
</evidence>
<evidence type="ECO:0000256" key="5">
    <source>
        <dbReference type="SAM" id="Phobius"/>
    </source>
</evidence>
<accession>A0A482WZM1</accession>
<reference evidence="7 8" key="1">
    <citation type="journal article" date="2017" name="Gigascience">
        <title>Genome sequence of the small brown planthopper, Laodelphax striatellus.</title>
        <authorList>
            <person name="Zhu J."/>
            <person name="Jiang F."/>
            <person name="Wang X."/>
            <person name="Yang P."/>
            <person name="Bao Y."/>
            <person name="Zhao W."/>
            <person name="Wang W."/>
            <person name="Lu H."/>
            <person name="Wang Q."/>
            <person name="Cui N."/>
            <person name="Li J."/>
            <person name="Chen X."/>
            <person name="Luo L."/>
            <person name="Yu J."/>
            <person name="Kang L."/>
            <person name="Cui F."/>
        </authorList>
    </citation>
    <scope>NUCLEOTIDE SEQUENCE [LARGE SCALE GENOMIC DNA]</scope>
    <source>
        <strain evidence="7">Lst14</strain>
    </source>
</reference>